<gene>
    <name evidence="1" type="ORF">HJC23_006321</name>
</gene>
<proteinExistence type="predicted"/>
<evidence type="ECO:0008006" key="3">
    <source>
        <dbReference type="Google" id="ProtNLM"/>
    </source>
</evidence>
<accession>A0ABD3PC59</accession>
<sequence>LTISVPQPCHITTTILVKCILDELGCLPGILVGYTMQFDNTTYLQGTITKMIYSMDWMVSWFWMRHMNHLCRWVFFGVVKRAMCTQCQDENNCGHSVIVKMDTEAIDTANSLEKEVEIMDIMKSGGSDAGYPSLPVLVHQVFADLLLQSENFESISEMLTVVGMLSAENIFPSPL</sequence>
<reference evidence="1 2" key="1">
    <citation type="journal article" date="2020" name="G3 (Bethesda)">
        <title>Improved Reference Genome for Cyclotella cryptica CCMP332, a Model for Cell Wall Morphogenesis, Salinity Adaptation, and Lipid Production in Diatoms (Bacillariophyta).</title>
        <authorList>
            <person name="Roberts W.R."/>
            <person name="Downey K.M."/>
            <person name="Ruck E.C."/>
            <person name="Traller J.C."/>
            <person name="Alverson A.J."/>
        </authorList>
    </citation>
    <scope>NUCLEOTIDE SEQUENCE [LARGE SCALE GENOMIC DNA]</scope>
    <source>
        <strain evidence="1 2">CCMP332</strain>
    </source>
</reference>
<name>A0ABD3PC59_9STRA</name>
<dbReference type="AlphaFoldDB" id="A0ABD3PC59"/>
<feature type="non-terminal residue" evidence="1">
    <location>
        <position position="1"/>
    </location>
</feature>
<keyword evidence="2" id="KW-1185">Reference proteome</keyword>
<organism evidence="1 2">
    <name type="scientific">Cyclotella cryptica</name>
    <dbReference type="NCBI Taxonomy" id="29204"/>
    <lineage>
        <taxon>Eukaryota</taxon>
        <taxon>Sar</taxon>
        <taxon>Stramenopiles</taxon>
        <taxon>Ochrophyta</taxon>
        <taxon>Bacillariophyta</taxon>
        <taxon>Coscinodiscophyceae</taxon>
        <taxon>Thalassiosirophycidae</taxon>
        <taxon>Stephanodiscales</taxon>
        <taxon>Stephanodiscaceae</taxon>
        <taxon>Cyclotella</taxon>
    </lineage>
</organism>
<dbReference type="EMBL" id="JABMIG020000246">
    <property type="protein sequence ID" value="KAL3784035.1"/>
    <property type="molecule type" value="Genomic_DNA"/>
</dbReference>
<evidence type="ECO:0000313" key="2">
    <source>
        <dbReference type="Proteomes" id="UP001516023"/>
    </source>
</evidence>
<evidence type="ECO:0000313" key="1">
    <source>
        <dbReference type="EMBL" id="KAL3784035.1"/>
    </source>
</evidence>
<dbReference type="Proteomes" id="UP001516023">
    <property type="component" value="Unassembled WGS sequence"/>
</dbReference>
<comment type="caution">
    <text evidence="1">The sequence shown here is derived from an EMBL/GenBank/DDBJ whole genome shotgun (WGS) entry which is preliminary data.</text>
</comment>
<protein>
    <recommendedName>
        <fullName evidence="3">DNA-directed RNA polymerase</fullName>
    </recommendedName>
</protein>